<evidence type="ECO:0000313" key="2">
    <source>
        <dbReference type="EMBL" id="GAF93936.1"/>
    </source>
</evidence>
<evidence type="ECO:0000256" key="1">
    <source>
        <dbReference type="SAM" id="Phobius"/>
    </source>
</evidence>
<keyword evidence="1" id="KW-1133">Transmembrane helix</keyword>
<reference evidence="2" key="1">
    <citation type="journal article" date="2014" name="Front. Microbiol.">
        <title>High frequency of phylogenetically diverse reductive dehalogenase-homologous genes in deep subseafloor sedimentary metagenomes.</title>
        <authorList>
            <person name="Kawai M."/>
            <person name="Futagami T."/>
            <person name="Toyoda A."/>
            <person name="Takaki Y."/>
            <person name="Nishi S."/>
            <person name="Hori S."/>
            <person name="Arai W."/>
            <person name="Tsubouchi T."/>
            <person name="Morono Y."/>
            <person name="Uchiyama I."/>
            <person name="Ito T."/>
            <person name="Fujiyama A."/>
            <person name="Inagaki F."/>
            <person name="Takami H."/>
        </authorList>
    </citation>
    <scope>NUCLEOTIDE SEQUENCE</scope>
    <source>
        <strain evidence="2">Expedition CK06-06</strain>
    </source>
</reference>
<feature type="transmembrane region" description="Helical" evidence="1">
    <location>
        <begin position="57"/>
        <end position="78"/>
    </location>
</feature>
<gene>
    <name evidence="2" type="ORF">S01H1_29926</name>
</gene>
<accession>X0U3K5</accession>
<feature type="non-terminal residue" evidence="2">
    <location>
        <position position="112"/>
    </location>
</feature>
<dbReference type="AlphaFoldDB" id="X0U3K5"/>
<keyword evidence="1" id="KW-0472">Membrane</keyword>
<protein>
    <submittedName>
        <fullName evidence="2">Uncharacterized protein</fullName>
    </submittedName>
</protein>
<sequence length="112" mass="12981">MKTNKKIQIELNSERKKRLKSSIELLYEGKVAKVKENLEWIKLSKQVINEEKNKIRYYWALTVGVICILLLGISYTLFIGKTNVSLELTVDGVRFSLKDSWQSKNIFTANSL</sequence>
<dbReference type="EMBL" id="BARS01018391">
    <property type="protein sequence ID" value="GAF93936.1"/>
    <property type="molecule type" value="Genomic_DNA"/>
</dbReference>
<name>X0U3K5_9ZZZZ</name>
<comment type="caution">
    <text evidence="2">The sequence shown here is derived from an EMBL/GenBank/DDBJ whole genome shotgun (WGS) entry which is preliminary data.</text>
</comment>
<keyword evidence="1" id="KW-0812">Transmembrane</keyword>
<organism evidence="2">
    <name type="scientific">marine sediment metagenome</name>
    <dbReference type="NCBI Taxonomy" id="412755"/>
    <lineage>
        <taxon>unclassified sequences</taxon>
        <taxon>metagenomes</taxon>
        <taxon>ecological metagenomes</taxon>
    </lineage>
</organism>
<proteinExistence type="predicted"/>